<evidence type="ECO:0000313" key="8">
    <source>
        <dbReference type="EMBL" id="PVU89722.1"/>
    </source>
</evidence>
<dbReference type="OrthoDB" id="9984275at2759"/>
<reference evidence="8 9" key="1">
    <citation type="journal article" date="2018" name="MBio">
        <title>Comparative Genomics Reveals the Core Gene Toolbox for the Fungus-Insect Symbiosis.</title>
        <authorList>
            <person name="Wang Y."/>
            <person name="Stata M."/>
            <person name="Wang W."/>
            <person name="Stajich J.E."/>
            <person name="White M.M."/>
            <person name="Moncalvo J.M."/>
        </authorList>
    </citation>
    <scope>NUCLEOTIDE SEQUENCE [LARGE SCALE GENOMIC DNA]</scope>
    <source>
        <strain evidence="8 9">SWE-8-4</strain>
    </source>
</reference>
<dbReference type="InterPro" id="IPR000744">
    <property type="entry name" value="NSF_attach"/>
</dbReference>
<dbReference type="PANTHER" id="PTHR13768:SF8">
    <property type="entry name" value="ALPHA-SOLUBLE NSF ATTACHMENT PROTEIN"/>
    <property type="match status" value="1"/>
</dbReference>
<evidence type="ECO:0000256" key="6">
    <source>
        <dbReference type="ARBA" id="ARBA00023136"/>
    </source>
</evidence>
<keyword evidence="9" id="KW-1185">Reference proteome</keyword>
<evidence type="ECO:0000256" key="2">
    <source>
        <dbReference type="ARBA" id="ARBA00010050"/>
    </source>
</evidence>
<comment type="similarity">
    <text evidence="2 7">Belongs to the SNAP family.</text>
</comment>
<dbReference type="InterPro" id="IPR011990">
    <property type="entry name" value="TPR-like_helical_dom_sf"/>
</dbReference>
<comment type="function">
    <text evidence="7">Required for vesicular transport between the endoplasmic reticulum and the Golgi apparatus.</text>
</comment>
<comment type="subcellular location">
    <subcellularLocation>
        <location evidence="1 7">Membrane</location>
        <topology evidence="1 7">Peripheral membrane protein</topology>
    </subcellularLocation>
</comment>
<evidence type="ECO:0000256" key="5">
    <source>
        <dbReference type="ARBA" id="ARBA00022927"/>
    </source>
</evidence>
<dbReference type="FunFam" id="1.25.40.10:FF:000049">
    <property type="entry name" value="Alpha-soluble NSF attachment protein-like"/>
    <property type="match status" value="1"/>
</dbReference>
<dbReference type="Gene3D" id="1.25.40.10">
    <property type="entry name" value="Tetratricopeptide repeat domain"/>
    <property type="match status" value="1"/>
</dbReference>
<keyword evidence="4 7" id="KW-0931">ER-Golgi transport</keyword>
<dbReference type="GO" id="GO:0035494">
    <property type="term" value="P:SNARE complex disassembly"/>
    <property type="evidence" value="ECO:0007669"/>
    <property type="project" value="TreeGrafter"/>
</dbReference>
<dbReference type="GO" id="GO:0019905">
    <property type="term" value="F:syntaxin binding"/>
    <property type="evidence" value="ECO:0007669"/>
    <property type="project" value="TreeGrafter"/>
</dbReference>
<dbReference type="AlphaFoldDB" id="A0A2T9YBK2"/>
<dbReference type="CDD" id="cd15832">
    <property type="entry name" value="SNAP"/>
    <property type="match status" value="1"/>
</dbReference>
<dbReference type="GO" id="GO:0006886">
    <property type="term" value="P:intracellular protein transport"/>
    <property type="evidence" value="ECO:0007669"/>
    <property type="project" value="UniProtKB-UniRule"/>
</dbReference>
<dbReference type="GO" id="GO:0031201">
    <property type="term" value="C:SNARE complex"/>
    <property type="evidence" value="ECO:0007669"/>
    <property type="project" value="TreeGrafter"/>
</dbReference>
<evidence type="ECO:0008006" key="10">
    <source>
        <dbReference type="Google" id="ProtNLM"/>
    </source>
</evidence>
<sequence>MAETEARNLLKKADSKATYKGWFGSKKYDEAAELYESAANQFKVSKCWTEAAEAFVKAADMYTNLDELDDAANAYISASKCFKKNKPEASVDAFKKAIQILIQKGRFHAAAGHLKAVALIYEAELSDLQNAMISYEQAAEWYNSEDSMALANGCMLKVGTFAAQLKQYEKAITIFESVASASVDNQLAKWSVKDYFFRAGLCYLAANDAIGAQKALDNYKILDSTFTSTRECKLLANLLQDINNEDIDSFTNHVAEFDNITQLDIYRCHQI</sequence>
<dbReference type="STRING" id="133385.A0A2T9YBK2"/>
<dbReference type="GO" id="GO:0005774">
    <property type="term" value="C:vacuolar membrane"/>
    <property type="evidence" value="ECO:0007669"/>
    <property type="project" value="TreeGrafter"/>
</dbReference>
<dbReference type="SUPFAM" id="SSF48452">
    <property type="entry name" value="TPR-like"/>
    <property type="match status" value="1"/>
</dbReference>
<dbReference type="GO" id="GO:0005483">
    <property type="term" value="F:soluble NSF attachment protein activity"/>
    <property type="evidence" value="ECO:0007669"/>
    <property type="project" value="UniProtKB-ARBA"/>
</dbReference>
<dbReference type="Pfam" id="PF14938">
    <property type="entry name" value="SNAP"/>
    <property type="match status" value="1"/>
</dbReference>
<name>A0A2T9YBK2_9FUNG</name>
<protein>
    <recommendedName>
        <fullName evidence="10">Vesicular-fusion protein SEC17</fullName>
    </recommendedName>
</protein>
<dbReference type="EMBL" id="MBFR01000301">
    <property type="protein sequence ID" value="PVU89722.1"/>
    <property type="molecule type" value="Genomic_DNA"/>
</dbReference>
<gene>
    <name evidence="8" type="ORF">BB561_005185</name>
</gene>
<comment type="caution">
    <text evidence="8">The sequence shown here is derived from an EMBL/GenBank/DDBJ whole genome shotgun (WGS) entry which is preliminary data.</text>
</comment>
<keyword evidence="3 7" id="KW-0813">Transport</keyword>
<organism evidence="8 9">
    <name type="scientific">Smittium simulii</name>
    <dbReference type="NCBI Taxonomy" id="133385"/>
    <lineage>
        <taxon>Eukaryota</taxon>
        <taxon>Fungi</taxon>
        <taxon>Fungi incertae sedis</taxon>
        <taxon>Zoopagomycota</taxon>
        <taxon>Kickxellomycotina</taxon>
        <taxon>Harpellomycetes</taxon>
        <taxon>Harpellales</taxon>
        <taxon>Legeriomycetaceae</taxon>
        <taxon>Smittium</taxon>
    </lineage>
</organism>
<evidence type="ECO:0000256" key="3">
    <source>
        <dbReference type="ARBA" id="ARBA00022448"/>
    </source>
</evidence>
<dbReference type="PRINTS" id="PR00448">
    <property type="entry name" value="NSFATTACHMNT"/>
</dbReference>
<dbReference type="Proteomes" id="UP000245383">
    <property type="component" value="Unassembled WGS sequence"/>
</dbReference>
<keyword evidence="5 7" id="KW-0653">Protein transport</keyword>
<proteinExistence type="inferred from homology"/>
<evidence type="ECO:0000256" key="1">
    <source>
        <dbReference type="ARBA" id="ARBA00004170"/>
    </source>
</evidence>
<evidence type="ECO:0000256" key="7">
    <source>
        <dbReference type="RuleBase" id="RU367013"/>
    </source>
</evidence>
<dbReference type="PANTHER" id="PTHR13768">
    <property type="entry name" value="SOLUBLE NSF ATTACHMENT PROTEIN SNAP"/>
    <property type="match status" value="1"/>
</dbReference>
<evidence type="ECO:0000256" key="4">
    <source>
        <dbReference type="ARBA" id="ARBA00022892"/>
    </source>
</evidence>
<keyword evidence="6 7" id="KW-0472">Membrane</keyword>
<accession>A0A2T9YBK2</accession>
<evidence type="ECO:0000313" key="9">
    <source>
        <dbReference type="Proteomes" id="UP000245383"/>
    </source>
</evidence>